<feature type="region of interest" description="Disordered" evidence="3">
    <location>
        <begin position="540"/>
        <end position="564"/>
    </location>
</feature>
<proteinExistence type="inferred from homology"/>
<dbReference type="PANTHER" id="PTHR34384">
    <property type="entry name" value="L-2,3-DIAMINOPROPANOATE--CITRATE LIGASE"/>
    <property type="match status" value="1"/>
</dbReference>
<evidence type="ECO:0000256" key="3">
    <source>
        <dbReference type="SAM" id="MobiDB-lite"/>
    </source>
</evidence>
<dbReference type="EMBL" id="BAAARA010000021">
    <property type="protein sequence ID" value="GAA2360105.1"/>
    <property type="molecule type" value="Genomic_DNA"/>
</dbReference>
<evidence type="ECO:0000259" key="4">
    <source>
        <dbReference type="Pfam" id="PF04183"/>
    </source>
</evidence>
<accession>A0ABN3GT27</accession>
<reference evidence="6 7" key="1">
    <citation type="journal article" date="2019" name="Int. J. Syst. Evol. Microbiol.">
        <title>The Global Catalogue of Microorganisms (GCM) 10K type strain sequencing project: providing services to taxonomists for standard genome sequencing and annotation.</title>
        <authorList>
            <consortium name="The Broad Institute Genomics Platform"/>
            <consortium name="The Broad Institute Genome Sequencing Center for Infectious Disease"/>
            <person name="Wu L."/>
            <person name="Ma J."/>
        </authorList>
    </citation>
    <scope>NUCLEOTIDE SEQUENCE [LARGE SCALE GENOMIC DNA]</scope>
    <source>
        <strain evidence="6 7">JCM 16221</strain>
    </source>
</reference>
<dbReference type="Pfam" id="PF06276">
    <property type="entry name" value="FhuF"/>
    <property type="match status" value="1"/>
</dbReference>
<gene>
    <name evidence="6" type="primary">sbnC</name>
    <name evidence="6" type="ORF">GCM10009854_43850</name>
</gene>
<comment type="caution">
    <text evidence="6">The sequence shown here is derived from an EMBL/GenBank/DDBJ whole genome shotgun (WGS) entry which is preliminary data.</text>
</comment>
<dbReference type="Pfam" id="PF04183">
    <property type="entry name" value="IucA_IucC"/>
    <property type="match status" value="1"/>
</dbReference>
<evidence type="ECO:0000259" key="5">
    <source>
        <dbReference type="Pfam" id="PF06276"/>
    </source>
</evidence>
<evidence type="ECO:0000256" key="2">
    <source>
        <dbReference type="ARBA" id="ARBA00007832"/>
    </source>
</evidence>
<feature type="domain" description="Aerobactin siderophore biosynthesis IucA/IucC N-terminal" evidence="4">
    <location>
        <begin position="135"/>
        <end position="359"/>
    </location>
</feature>
<dbReference type="Proteomes" id="UP001501218">
    <property type="component" value="Unassembled WGS sequence"/>
</dbReference>
<feature type="compositionally biased region" description="Polar residues" evidence="3">
    <location>
        <begin position="543"/>
        <end position="554"/>
    </location>
</feature>
<evidence type="ECO:0000256" key="1">
    <source>
        <dbReference type="ARBA" id="ARBA00004924"/>
    </source>
</evidence>
<comment type="similarity">
    <text evidence="2">Belongs to the IucA/IucC family.</text>
</comment>
<dbReference type="InterPro" id="IPR022770">
    <property type="entry name" value="IucA/IucC-like_C"/>
</dbReference>
<dbReference type="InterPro" id="IPR037455">
    <property type="entry name" value="LucA/IucC-like"/>
</dbReference>
<keyword evidence="7" id="KW-1185">Reference proteome</keyword>
<dbReference type="Gene3D" id="1.10.510.40">
    <property type="match status" value="1"/>
</dbReference>
<evidence type="ECO:0000313" key="7">
    <source>
        <dbReference type="Proteomes" id="UP001501218"/>
    </source>
</evidence>
<dbReference type="RefSeq" id="WP_344136194.1">
    <property type="nucleotide sequence ID" value="NZ_BAAARA010000021.1"/>
</dbReference>
<name>A0ABN3GT27_9PSEU</name>
<dbReference type="InterPro" id="IPR007310">
    <property type="entry name" value="Aerobactin_biosyn_IucA/IucC_N"/>
</dbReference>
<protein>
    <submittedName>
        <fullName evidence="6">Staphyloferrin B biosynthesis protein SbnC</fullName>
    </submittedName>
</protein>
<evidence type="ECO:0000313" key="6">
    <source>
        <dbReference type="EMBL" id="GAA2360105.1"/>
    </source>
</evidence>
<dbReference type="PANTHER" id="PTHR34384:SF6">
    <property type="entry name" value="STAPHYLOFERRIN B SYNTHASE"/>
    <property type="match status" value="1"/>
</dbReference>
<comment type="pathway">
    <text evidence="1">Siderophore biosynthesis.</text>
</comment>
<sequence>MRAAATETVLRDLVDTLVQEDLAGFGTRAEARGPWCRVKLPIGEVSFRLRDGGALQEHRYAGGDVWFHAEGAEPVAVRPAELLELICGDFAGSCEVANDLRAAVSHTEVLAVQRAELDLAPRPGVLLAGERLAATRNRPFHPTARAASGWSPAELIEHGPMRAEPLGLDWVALRADRVRSGGDPDRLPELVLAPGELRELTEARQAAGVAADHVVIPVHPWQFEHALPSWFGDELADGSVVPVARGLGRFHPTASIRTLVTDPESEHHVKLPLGMATLGATRLLPPRYLANSARAEDSVRELVERDPVLRERVELCDERTWCGWHDPDDEFGDRPGHLAAQLRTYPRADGLVLPMAALAAHEWDVLAPAIGQVFDPLLFFAELAREFCTTAVGFLRHGVLPELHGQNVVVQLEEGRVRRFVLRDHDTVRLHPDWMRRAGARDPEYLIKPGAPQSLCLDSAEELVGYLQTLGFQVNLYGIADALCAHFGLDERDLWAQLRDAVRDCLAAQPAELREVLRDRFFDAETWPSRQVLGPLLRRGRSSGVSMPASTGTVPNPLRAEEQT</sequence>
<organism evidence="6 7">
    <name type="scientific">Saccharopolyspora halophila</name>
    <dbReference type="NCBI Taxonomy" id="405551"/>
    <lineage>
        <taxon>Bacteria</taxon>
        <taxon>Bacillati</taxon>
        <taxon>Actinomycetota</taxon>
        <taxon>Actinomycetes</taxon>
        <taxon>Pseudonocardiales</taxon>
        <taxon>Pseudonocardiaceae</taxon>
        <taxon>Saccharopolyspora</taxon>
    </lineage>
</organism>
<feature type="domain" description="Aerobactin siderophore biosynthesis IucA/IucC-like C-terminal" evidence="5">
    <location>
        <begin position="394"/>
        <end position="533"/>
    </location>
</feature>